<gene>
    <name evidence="2" type="ORF">DNTS_033548</name>
</gene>
<accession>A0A553N1L4</accession>
<feature type="non-terminal residue" evidence="2">
    <location>
        <position position="1"/>
    </location>
</feature>
<feature type="non-terminal residue" evidence="2">
    <location>
        <position position="86"/>
    </location>
</feature>
<evidence type="ECO:0000313" key="2">
    <source>
        <dbReference type="EMBL" id="TRY59312.1"/>
    </source>
</evidence>
<dbReference type="EMBL" id="SRMA01027134">
    <property type="protein sequence ID" value="TRY59312.1"/>
    <property type="molecule type" value="Genomic_DNA"/>
</dbReference>
<dbReference type="Proteomes" id="UP000316079">
    <property type="component" value="Unassembled WGS sequence"/>
</dbReference>
<evidence type="ECO:0000256" key="1">
    <source>
        <dbReference type="SAM" id="MobiDB-lite"/>
    </source>
</evidence>
<name>A0A553N1L4_9TELE</name>
<proteinExistence type="predicted"/>
<dbReference type="AlphaFoldDB" id="A0A553N1L4"/>
<protein>
    <submittedName>
        <fullName evidence="2">Uncharacterized protein</fullName>
    </submittedName>
</protein>
<feature type="compositionally biased region" description="Acidic residues" evidence="1">
    <location>
        <begin position="26"/>
        <end position="35"/>
    </location>
</feature>
<comment type="caution">
    <text evidence="2">The sequence shown here is derived from an EMBL/GenBank/DDBJ whole genome shotgun (WGS) entry which is preliminary data.</text>
</comment>
<organism evidence="2 3">
    <name type="scientific">Danionella cerebrum</name>
    <dbReference type="NCBI Taxonomy" id="2873325"/>
    <lineage>
        <taxon>Eukaryota</taxon>
        <taxon>Metazoa</taxon>
        <taxon>Chordata</taxon>
        <taxon>Craniata</taxon>
        <taxon>Vertebrata</taxon>
        <taxon>Euteleostomi</taxon>
        <taxon>Actinopterygii</taxon>
        <taxon>Neopterygii</taxon>
        <taxon>Teleostei</taxon>
        <taxon>Ostariophysi</taxon>
        <taxon>Cypriniformes</taxon>
        <taxon>Danionidae</taxon>
        <taxon>Danioninae</taxon>
        <taxon>Danionella</taxon>
    </lineage>
</organism>
<evidence type="ECO:0000313" key="3">
    <source>
        <dbReference type="Proteomes" id="UP000316079"/>
    </source>
</evidence>
<reference evidence="2 3" key="1">
    <citation type="journal article" date="2019" name="Sci. Data">
        <title>Hybrid genome assembly and annotation of Danionella translucida.</title>
        <authorList>
            <person name="Kadobianskyi M."/>
            <person name="Schulze L."/>
            <person name="Schuelke M."/>
            <person name="Judkewitz B."/>
        </authorList>
    </citation>
    <scope>NUCLEOTIDE SEQUENCE [LARGE SCALE GENOMIC DNA]</scope>
    <source>
        <strain evidence="2 3">Bolton</strain>
    </source>
</reference>
<sequence length="86" mass="9636">QEVSETSNFDVPKATTDCQAPGSCDEAPEENTGESEDLAKYIAANRARTTKFHAKKMFPVEALCTFEDTGEKRSRNRNIWIKASHK</sequence>
<feature type="region of interest" description="Disordered" evidence="1">
    <location>
        <begin position="1"/>
        <end position="35"/>
    </location>
</feature>
<keyword evidence="3" id="KW-1185">Reference proteome</keyword>